<feature type="region of interest" description="Disordered" evidence="1">
    <location>
        <begin position="664"/>
        <end position="736"/>
    </location>
</feature>
<reference evidence="2 3" key="1">
    <citation type="submission" date="2014-03" db="EMBL/GenBank/DDBJ databases">
        <title>Draft Genome Sequences of Four Burkholderia Strains.</title>
        <authorList>
            <person name="Liu X.Y."/>
            <person name="Li C.X."/>
            <person name="Xu J.H."/>
        </authorList>
    </citation>
    <scope>NUCLEOTIDE SEQUENCE [LARGE SCALE GENOMIC DNA]</scope>
    <source>
        <strain evidence="2 3">OP-1</strain>
    </source>
</reference>
<name>A0A656QT01_9BURK</name>
<feature type="compositionally biased region" description="Low complexity" evidence="1">
    <location>
        <begin position="687"/>
        <end position="697"/>
    </location>
</feature>
<protein>
    <submittedName>
        <fullName evidence="2">Uncharacterized protein</fullName>
    </submittedName>
</protein>
<evidence type="ECO:0000313" key="2">
    <source>
        <dbReference type="EMBL" id="KDR33970.1"/>
    </source>
</evidence>
<dbReference type="AlphaFoldDB" id="A0A656QT01"/>
<evidence type="ECO:0000313" key="3">
    <source>
        <dbReference type="Proteomes" id="UP000027451"/>
    </source>
</evidence>
<proteinExistence type="predicted"/>
<gene>
    <name evidence="2" type="ORF">BG60_02130</name>
</gene>
<keyword evidence="3" id="KW-1185">Reference proteome</keyword>
<dbReference type="RefSeq" id="WP_051996391.1">
    <property type="nucleotide sequence ID" value="NZ_CP084286.1"/>
</dbReference>
<dbReference type="EMBL" id="JFHD01000001">
    <property type="protein sequence ID" value="KDR33970.1"/>
    <property type="molecule type" value="Genomic_DNA"/>
</dbReference>
<feature type="compositionally biased region" description="Gly residues" evidence="1">
    <location>
        <begin position="698"/>
        <end position="710"/>
    </location>
</feature>
<dbReference type="Pfam" id="PF17660">
    <property type="entry name" value="BTRD1"/>
    <property type="match status" value="4"/>
</dbReference>
<dbReference type="SUPFAM" id="SSF55486">
    <property type="entry name" value="Metalloproteases ('zincins'), catalytic domain"/>
    <property type="match status" value="1"/>
</dbReference>
<dbReference type="InterPro" id="IPR049511">
    <property type="entry name" value="PGH-like_rpt"/>
</dbReference>
<evidence type="ECO:0000256" key="1">
    <source>
        <dbReference type="SAM" id="MobiDB-lite"/>
    </source>
</evidence>
<sequence length="736" mass="79350">MAGDINIRERVVILPETGAFAEARRHPESTSSRRVVHVYGSRVIVMEESAEPAAKALAYESLQASAMVVDSLSATEQLGYNAFALRESSAYRTAKSSRPREGESWDSSEEMQYSCTPPEDSRERAERAMAQAGAPTSQRLTGSVAVGIVIVEGPNDNLKFSQDERTKVVAEVQNGLSWLATQNPEGLTFKYDIKIVAVEVQPGADTLTFDEKETLWRDPAMTQLGYGTGMGAVTAYIEKLRTDLGTDWTYCGFFTKYPLGHFAYASIGGPRLVMNYDNDGWGPDNIDRVFAHESGHIFGAPDEYAASGCNCGGSWGVYFKPNANCANCAPGGGVDCLMKGNTWNMCVHTPFHLGFPLVTQTYTGVWRQGNDAHYLWVNASWNSFVAKWQQLAEQNLRLADLKITRENGSERFHGVWREGTGGYYLWVNANQADFITKWQELGAQGLRLVDLEVQNVNGTLLYSGVWLPGDDGYYLWINADWNSFVAKWQQLADQNLRLIDLKIVDVGSEQRFFGVWRQGTGGHYLWVNADWNNFVAKWQELAQQNLRLVDIEITQSAQGQRFSGVWLPGADAYYLWSGADWQHFVAKWEEVSAQGMRLVDLDVVPGSGAQSPTPSSVAASYGGMASASASAFDSYEDGKGGPGAATLAGEAGYGMGSVNGEGTAVSAPDSGRLAGVGGGSSNGGGLASTSTATRTPTAGGGNAFGGGYFGGSPQPGDAPAPQPELTMEALGGGSVS</sequence>
<feature type="region of interest" description="Disordered" evidence="1">
    <location>
        <begin position="91"/>
        <end position="136"/>
    </location>
</feature>
<feature type="compositionally biased region" description="Gly residues" evidence="1">
    <location>
        <begin position="674"/>
        <end position="686"/>
    </location>
</feature>
<dbReference type="Proteomes" id="UP000027451">
    <property type="component" value="Unassembled WGS sequence"/>
</dbReference>
<accession>A0A656QT01</accession>
<comment type="caution">
    <text evidence="2">The sequence shown here is derived from an EMBL/GenBank/DDBJ whole genome shotgun (WGS) entry which is preliminary data.</text>
</comment>
<organism evidence="2 3">
    <name type="scientific">Caballeronia zhejiangensis</name>
    <dbReference type="NCBI Taxonomy" id="871203"/>
    <lineage>
        <taxon>Bacteria</taxon>
        <taxon>Pseudomonadati</taxon>
        <taxon>Pseudomonadota</taxon>
        <taxon>Betaproteobacteria</taxon>
        <taxon>Burkholderiales</taxon>
        <taxon>Burkholderiaceae</taxon>
        <taxon>Caballeronia</taxon>
    </lineage>
</organism>